<reference evidence="4" key="1">
    <citation type="journal article" date="2017" name="Front. Plant Sci.">
        <title>Climate Clever Clovers: New Paradigm to Reduce the Environmental Footprint of Ruminants by Breeding Low Methanogenic Forages Utilizing Haplotype Variation.</title>
        <authorList>
            <person name="Kaur P."/>
            <person name="Appels R."/>
            <person name="Bayer P.E."/>
            <person name="Keeble-Gagnere G."/>
            <person name="Wang J."/>
            <person name="Hirakawa H."/>
            <person name="Shirasawa K."/>
            <person name="Vercoe P."/>
            <person name="Stefanova K."/>
            <person name="Durmic Z."/>
            <person name="Nichols P."/>
            <person name="Revell C."/>
            <person name="Isobe S.N."/>
            <person name="Edwards D."/>
            <person name="Erskine W."/>
        </authorList>
    </citation>
    <scope>NUCLEOTIDE SEQUENCE [LARGE SCALE GENOMIC DNA]</scope>
    <source>
        <strain evidence="4">cv. Daliak</strain>
    </source>
</reference>
<gene>
    <name evidence="3" type="ORF">TSUD_356320</name>
</gene>
<organism evidence="3 4">
    <name type="scientific">Trifolium subterraneum</name>
    <name type="common">Subterranean clover</name>
    <dbReference type="NCBI Taxonomy" id="3900"/>
    <lineage>
        <taxon>Eukaryota</taxon>
        <taxon>Viridiplantae</taxon>
        <taxon>Streptophyta</taxon>
        <taxon>Embryophyta</taxon>
        <taxon>Tracheophyta</taxon>
        <taxon>Spermatophyta</taxon>
        <taxon>Magnoliopsida</taxon>
        <taxon>eudicotyledons</taxon>
        <taxon>Gunneridae</taxon>
        <taxon>Pentapetalae</taxon>
        <taxon>rosids</taxon>
        <taxon>fabids</taxon>
        <taxon>Fabales</taxon>
        <taxon>Fabaceae</taxon>
        <taxon>Papilionoideae</taxon>
        <taxon>50 kb inversion clade</taxon>
        <taxon>NPAAA clade</taxon>
        <taxon>Hologalegina</taxon>
        <taxon>IRL clade</taxon>
        <taxon>Trifolieae</taxon>
        <taxon>Trifolium</taxon>
    </lineage>
</organism>
<evidence type="ECO:0000313" key="4">
    <source>
        <dbReference type="Proteomes" id="UP000242715"/>
    </source>
</evidence>
<dbReference type="SUPFAM" id="SSF81383">
    <property type="entry name" value="F-box domain"/>
    <property type="match status" value="1"/>
</dbReference>
<dbReference type="PANTHER" id="PTHR34145:SF28">
    <property type="entry name" value="F-BOX DOMAIN-CONTAINING PROTEIN"/>
    <property type="match status" value="1"/>
</dbReference>
<sequence length="507" mass="57407">MEQEEDRLSNLPKIILHNILSKMPKEDAARTSVLSKDWANTWFTFPILYFSDAIFTGTFPQPRADFLRKTKNFIGHVKRTLLRFHDKGLAIKEFDLIVNNFELHRMSKDLDLWLKLVSESGLEVLNLCLPDGPRQDEEGLGECYVLPKGVIEGKSLTKLVLMGGIRVDPAFMNHSVKFFSLRVLSLWAVVSGYEKAIEHLISCCPMIEHITLKCCSVLIPHGTANRIVQSDTDGVMKSLSMLGLQKLKIVDVQGIQEVYIDAPCLENFNYCPGDFDAPLKIDLDRINISSVQLKVLELSDSSNLKEVNIDAPNLLSCRFCGSGGDSEPIIHFLRNSSQLEVDLQSAIRYRHLGNLWKFLQNIKPQNVLASLSLLIVQPTGGAVNPVVFEVPSPPPRIKHLHLRSVPKNEILFSSVVNILLSSCCPATISLIWHPYLCSLAFIEFFYDKLMERKDDDCFCSSSDTKCWWHGLKDVKIRGSMKIEEEVDFKTMLESLPFGENINFMLEF</sequence>
<dbReference type="AlphaFoldDB" id="A0A2Z6NDC9"/>
<evidence type="ECO:0008006" key="5">
    <source>
        <dbReference type="Google" id="ProtNLM"/>
    </source>
</evidence>
<feature type="domain" description="F-box" evidence="1">
    <location>
        <begin position="8"/>
        <end position="44"/>
    </location>
</feature>
<keyword evidence="4" id="KW-1185">Reference proteome</keyword>
<feature type="domain" description="F-box/LRR-repeat protein 15/At3g58940/PEG3-like LRR" evidence="2">
    <location>
        <begin position="110"/>
        <end position="236"/>
    </location>
</feature>
<dbReference type="PANTHER" id="PTHR34145">
    <property type="entry name" value="OS02G0105600 PROTEIN"/>
    <property type="match status" value="1"/>
</dbReference>
<dbReference type="Pfam" id="PF00646">
    <property type="entry name" value="F-box"/>
    <property type="match status" value="1"/>
</dbReference>
<dbReference type="OrthoDB" id="1421244at2759"/>
<accession>A0A2Z6NDC9</accession>
<proteinExistence type="predicted"/>
<protein>
    <recommendedName>
        <fullName evidence="5">F-box domain-containing protein</fullName>
    </recommendedName>
</protein>
<dbReference type="InterPro" id="IPR001810">
    <property type="entry name" value="F-box_dom"/>
</dbReference>
<dbReference type="InterPro" id="IPR055411">
    <property type="entry name" value="LRR_FXL15/At3g58940/PEG3-like"/>
</dbReference>
<evidence type="ECO:0000259" key="1">
    <source>
        <dbReference type="Pfam" id="PF00646"/>
    </source>
</evidence>
<dbReference type="Pfam" id="PF24758">
    <property type="entry name" value="LRR_At5g56370"/>
    <property type="match status" value="1"/>
</dbReference>
<dbReference type="Proteomes" id="UP000242715">
    <property type="component" value="Unassembled WGS sequence"/>
</dbReference>
<dbReference type="EMBL" id="DF973353">
    <property type="protein sequence ID" value="GAU27397.1"/>
    <property type="molecule type" value="Genomic_DNA"/>
</dbReference>
<dbReference type="InterPro" id="IPR053772">
    <property type="entry name" value="At1g61320/At1g61330-like"/>
</dbReference>
<dbReference type="InterPro" id="IPR036047">
    <property type="entry name" value="F-box-like_dom_sf"/>
</dbReference>
<name>A0A2Z6NDC9_TRISU</name>
<evidence type="ECO:0000313" key="3">
    <source>
        <dbReference type="EMBL" id="GAU27397.1"/>
    </source>
</evidence>
<evidence type="ECO:0000259" key="2">
    <source>
        <dbReference type="Pfam" id="PF24758"/>
    </source>
</evidence>